<dbReference type="RefSeq" id="WP_187656757.1">
    <property type="nucleotide sequence ID" value="NZ_JACSOD020000499.1"/>
</dbReference>
<dbReference type="EMBL" id="JACSOD020000499">
    <property type="protein sequence ID" value="MBM6500197.1"/>
    <property type="molecule type" value="Genomic_DNA"/>
</dbReference>
<name>A0ABS2CYZ7_9FLAO</name>
<evidence type="ECO:0000313" key="2">
    <source>
        <dbReference type="Proteomes" id="UP000759529"/>
    </source>
</evidence>
<proteinExistence type="predicted"/>
<comment type="caution">
    <text evidence="1">The sequence shown here is derived from an EMBL/GenBank/DDBJ whole genome shotgun (WGS) entry which is preliminary data.</text>
</comment>
<protein>
    <recommendedName>
        <fullName evidence="3">RteC protein</fullName>
    </recommendedName>
</protein>
<evidence type="ECO:0008006" key="3">
    <source>
        <dbReference type="Google" id="ProtNLM"/>
    </source>
</evidence>
<keyword evidence="2" id="KW-1185">Reference proteome</keyword>
<organism evidence="1 2">
    <name type="scientific">Flavobacterium macrobrachii</name>
    <dbReference type="NCBI Taxonomy" id="591204"/>
    <lineage>
        <taxon>Bacteria</taxon>
        <taxon>Pseudomonadati</taxon>
        <taxon>Bacteroidota</taxon>
        <taxon>Flavobacteriia</taxon>
        <taxon>Flavobacteriales</taxon>
        <taxon>Flavobacteriaceae</taxon>
        <taxon>Flavobacterium</taxon>
    </lineage>
</organism>
<dbReference type="Proteomes" id="UP000759529">
    <property type="component" value="Unassembled WGS sequence"/>
</dbReference>
<gene>
    <name evidence="1" type="ORF">H9X54_012910</name>
</gene>
<reference evidence="1 2" key="1">
    <citation type="submission" date="2021-02" db="EMBL/GenBank/DDBJ databases">
        <authorList>
            <person name="Jung H.S."/>
            <person name="Chun B.H."/>
            <person name="Jeon C.O."/>
        </authorList>
    </citation>
    <scope>NUCLEOTIDE SEQUENCE [LARGE SCALE GENOMIC DNA]</scope>
    <source>
        <strain evidence="1 2">LMG 25203</strain>
    </source>
</reference>
<accession>A0ABS2CYZ7</accession>
<sequence length="235" mass="28409">MEYQEIKKLVEYFEDRIIINFEKHFNQLVIMDFYEGGYNDRIEDEFFYNEYFEKYEKGVVDLLMLIENEFSDEYQDFKFRLIKMKRVIDNHLTKINDAVVIENFKHTRNTQFLLNQNLNTKTLINSLYNQLNNNKLIDIDLEDFKNHFNDNWNVKIKWLGTELQITNLINLLIKNDVLDKETSNNKYLLIKNHFVNKNNKPFNPKQLGAVYSEKNESIPKDDIIYKIIEEISTHL</sequence>
<evidence type="ECO:0000313" key="1">
    <source>
        <dbReference type="EMBL" id="MBM6500197.1"/>
    </source>
</evidence>